<sequence length="1062" mass="117175">MPSPDDVEPQFHASVESSSPVYAEPDSDNLLLDILMLAQHAFQQYEARGGLKDLEFSIESFRVAMDVTDDDNPEKANILANLGVTLQMRFERIGESMDLEESITLKQLADALTPYDHPTKPSRLSNLAASVFTRFEREGRAEDHEEAIVLWTRAIELVPDSHPDKPTLLNNLGTSLRVRYERSGDSDDLEKAIELQDRAAGLIPDSHPHKPSLLVNLGNALERQFNRLGNLEDLERAIALKTRGVDLTPDGHPSKPGYLNNAGLSFQTRFARLGSLEDLGSAITLKARAVDLTPDGYPDKPAQLNNLSNSLQDRYARTGVLKDLEKAIAHQLRAVELTTDRHPLKPSYFSNLGIKLQMRSQQSGSLDDLDEAITYYTKAMKLTPEEHHDKHSWLYNLGNSLRERFDRVGVAADLEEAIRCSTRSLGLLSGSHSERARTLRLLGAIFVTRLSSPYAQADDATRAMEAFLEAMQHTASPPLGQLRASGLYVQLLSKFSHLFATPPKVQLLEAYKNALDLIPQCIWLGNNVSGRYTSKELSVVQTIVNDAATAAVSAGEYCRALEWLEAGRAVVWSQILQLRTPLDDLRRLHPQLAEDLCATSQALQLNASPQSNPLPVSSGVRSTLDEQAQSSHGYAMRYAKLIEEIRRLEGFEDFMRPKTFPQLVGASSAGPVVLINVHETRCDALVLCQGGDVVHVPLPQFSYGRAEKLHRDLWSILATRHLRGRFRDELESDGGDRDDRGGYLPGKGGKHDPTYKILGDLWVLVVKPILDAIHTLSTIGTSSLPHITWCPTGPLTFLPLHAAGIYNERGALETIMDYAVSSYTPTLEALLKPRTQISPTTCEAPRVLIVSQPATPNCNPIPGTTTEAAIVMSLVGQSKSRLQTASSFGTADFEKEERRPRANRLVHSVETGTDRSGQWIMITITYFYGPEPEDDVEVEPEPMLLSDKDTVLQKIGSGPGHLCHTMKMTRELGQLSGKEIALKMVEVINFMAKKGLDVATFLHYLSGNLQVPVHMESEEGVHGRPGASFRVLLHLGPAKEGGSEVQVQQEGALQPVEALQQA</sequence>
<name>A0ACB8TP41_9APHY</name>
<evidence type="ECO:0000313" key="1">
    <source>
        <dbReference type="EMBL" id="KAI0083818.1"/>
    </source>
</evidence>
<gene>
    <name evidence="1" type="ORF">BDY19DRAFT_1029974</name>
</gene>
<comment type="caution">
    <text evidence="1">The sequence shown here is derived from an EMBL/GenBank/DDBJ whole genome shotgun (WGS) entry which is preliminary data.</text>
</comment>
<dbReference type="Proteomes" id="UP001055072">
    <property type="component" value="Unassembled WGS sequence"/>
</dbReference>
<accession>A0ACB8TP41</accession>
<dbReference type="EMBL" id="MU274952">
    <property type="protein sequence ID" value="KAI0083818.1"/>
    <property type="molecule type" value="Genomic_DNA"/>
</dbReference>
<organism evidence="1 2">
    <name type="scientific">Irpex rosettiformis</name>
    <dbReference type="NCBI Taxonomy" id="378272"/>
    <lineage>
        <taxon>Eukaryota</taxon>
        <taxon>Fungi</taxon>
        <taxon>Dikarya</taxon>
        <taxon>Basidiomycota</taxon>
        <taxon>Agaricomycotina</taxon>
        <taxon>Agaricomycetes</taxon>
        <taxon>Polyporales</taxon>
        <taxon>Irpicaceae</taxon>
        <taxon>Irpex</taxon>
    </lineage>
</organism>
<proteinExistence type="predicted"/>
<evidence type="ECO:0000313" key="2">
    <source>
        <dbReference type="Proteomes" id="UP001055072"/>
    </source>
</evidence>
<protein>
    <submittedName>
        <fullName evidence="1">Uncharacterized protein</fullName>
    </submittedName>
</protein>
<keyword evidence="2" id="KW-1185">Reference proteome</keyword>
<reference evidence="1" key="1">
    <citation type="journal article" date="2021" name="Environ. Microbiol.">
        <title>Gene family expansions and transcriptome signatures uncover fungal adaptations to wood decay.</title>
        <authorList>
            <person name="Hage H."/>
            <person name="Miyauchi S."/>
            <person name="Viragh M."/>
            <person name="Drula E."/>
            <person name="Min B."/>
            <person name="Chaduli D."/>
            <person name="Navarro D."/>
            <person name="Favel A."/>
            <person name="Norest M."/>
            <person name="Lesage-Meessen L."/>
            <person name="Balint B."/>
            <person name="Merenyi Z."/>
            <person name="de Eugenio L."/>
            <person name="Morin E."/>
            <person name="Martinez A.T."/>
            <person name="Baldrian P."/>
            <person name="Stursova M."/>
            <person name="Martinez M.J."/>
            <person name="Novotny C."/>
            <person name="Magnuson J.K."/>
            <person name="Spatafora J.W."/>
            <person name="Maurice S."/>
            <person name="Pangilinan J."/>
            <person name="Andreopoulos W."/>
            <person name="LaButti K."/>
            <person name="Hundley H."/>
            <person name="Na H."/>
            <person name="Kuo A."/>
            <person name="Barry K."/>
            <person name="Lipzen A."/>
            <person name="Henrissat B."/>
            <person name="Riley R."/>
            <person name="Ahrendt S."/>
            <person name="Nagy L.G."/>
            <person name="Grigoriev I.V."/>
            <person name="Martin F."/>
            <person name="Rosso M.N."/>
        </authorList>
    </citation>
    <scope>NUCLEOTIDE SEQUENCE</scope>
    <source>
        <strain evidence="1">CBS 384.51</strain>
    </source>
</reference>